<protein>
    <recommendedName>
        <fullName evidence="4">Serine/threonine protein kinase</fullName>
    </recommendedName>
</protein>
<evidence type="ECO:0008006" key="4">
    <source>
        <dbReference type="Google" id="ProtNLM"/>
    </source>
</evidence>
<reference evidence="2 3" key="1">
    <citation type="submission" date="2024-09" db="EMBL/GenBank/DDBJ databases">
        <authorList>
            <person name="Sun Q."/>
            <person name="Mori K."/>
        </authorList>
    </citation>
    <scope>NUCLEOTIDE SEQUENCE [LARGE SCALE GENOMIC DNA]</scope>
    <source>
        <strain evidence="2 3">TBRC 0563</strain>
    </source>
</reference>
<feature type="compositionally biased region" description="Low complexity" evidence="1">
    <location>
        <begin position="9"/>
        <end position="31"/>
    </location>
</feature>
<accession>A0ABV5YSV2</accession>
<sequence length="177" mass="18595">PLWPDGGDAATAPPVRTAVTAPTAPTPTRTPVTHRPRLNGVRSGAPIAKPKKKPAKGCRDYQRAYTVTHAGSVQLKVSVCRGAYTGTAVLGDTAAKDGWDICLQLRGHVTGAQETFISTILSSRDGRVRAFDNGPKARFGAKTTRTEDSVAVNVGRCRGSGSALQTSWQTQDKLAAG</sequence>
<evidence type="ECO:0000256" key="1">
    <source>
        <dbReference type="SAM" id="MobiDB-lite"/>
    </source>
</evidence>
<dbReference type="EMBL" id="JBHLZP010000471">
    <property type="protein sequence ID" value="MFB9838151.1"/>
    <property type="molecule type" value="Genomic_DNA"/>
</dbReference>
<feature type="region of interest" description="Disordered" evidence="1">
    <location>
        <begin position="1"/>
        <end position="55"/>
    </location>
</feature>
<dbReference type="Proteomes" id="UP001589627">
    <property type="component" value="Unassembled WGS sequence"/>
</dbReference>
<evidence type="ECO:0000313" key="2">
    <source>
        <dbReference type="EMBL" id="MFB9838151.1"/>
    </source>
</evidence>
<gene>
    <name evidence="2" type="ORF">ACFFNX_38905</name>
</gene>
<keyword evidence="3" id="KW-1185">Reference proteome</keyword>
<evidence type="ECO:0000313" key="3">
    <source>
        <dbReference type="Proteomes" id="UP001589627"/>
    </source>
</evidence>
<feature type="non-terminal residue" evidence="2">
    <location>
        <position position="1"/>
    </location>
</feature>
<comment type="caution">
    <text evidence="2">The sequence shown here is derived from an EMBL/GenBank/DDBJ whole genome shotgun (WGS) entry which is preliminary data.</text>
</comment>
<organism evidence="2 3">
    <name type="scientific">Actinoallomurus acaciae</name>
    <dbReference type="NCBI Taxonomy" id="502577"/>
    <lineage>
        <taxon>Bacteria</taxon>
        <taxon>Bacillati</taxon>
        <taxon>Actinomycetota</taxon>
        <taxon>Actinomycetes</taxon>
        <taxon>Streptosporangiales</taxon>
        <taxon>Thermomonosporaceae</taxon>
        <taxon>Actinoallomurus</taxon>
    </lineage>
</organism>
<proteinExistence type="predicted"/>
<name>A0ABV5YSV2_9ACTN</name>
<dbReference type="RefSeq" id="WP_378211152.1">
    <property type="nucleotide sequence ID" value="NZ_JBHLZP010000471.1"/>
</dbReference>